<dbReference type="HAMAP" id="MF_00440">
    <property type="entry name" value="NrdR"/>
    <property type="match status" value="1"/>
</dbReference>
<keyword evidence="7 8" id="KW-0804">Transcription</keyword>
<comment type="function">
    <text evidence="8">Negatively regulates transcription of bacterial ribonucleotide reductase nrd genes and operons by binding to NrdR-boxes.</text>
</comment>
<name>A0A1Y5F5Y7_9BACT</name>
<evidence type="ECO:0000256" key="7">
    <source>
        <dbReference type="ARBA" id="ARBA00023163"/>
    </source>
</evidence>
<dbReference type="Proteomes" id="UP000196531">
    <property type="component" value="Unassembled WGS sequence"/>
</dbReference>
<dbReference type="PANTHER" id="PTHR30455:SF2">
    <property type="entry name" value="TRANSCRIPTIONAL REPRESSOR NRDR"/>
    <property type="match status" value="1"/>
</dbReference>
<keyword evidence="1 8" id="KW-0678">Repressor</keyword>
<comment type="similarity">
    <text evidence="8">Belongs to the NrdR family.</text>
</comment>
<keyword evidence="4 8" id="KW-0067">ATP-binding</keyword>
<evidence type="ECO:0000256" key="8">
    <source>
        <dbReference type="HAMAP-Rule" id="MF_00440"/>
    </source>
</evidence>
<dbReference type="Pfam" id="PF22811">
    <property type="entry name" value="Zn_ribbon_NrdR"/>
    <property type="match status" value="1"/>
</dbReference>
<gene>
    <name evidence="8" type="primary">nrdR</name>
    <name evidence="10" type="ORF">A9Q84_08090</name>
</gene>
<feature type="zinc finger region" evidence="8">
    <location>
        <begin position="3"/>
        <end position="34"/>
    </location>
</feature>
<comment type="caution">
    <text evidence="10">The sequence shown here is derived from an EMBL/GenBank/DDBJ whole genome shotgun (WGS) entry which is preliminary data.</text>
</comment>
<evidence type="ECO:0000313" key="10">
    <source>
        <dbReference type="EMBL" id="OUR96308.1"/>
    </source>
</evidence>
<evidence type="ECO:0000256" key="6">
    <source>
        <dbReference type="ARBA" id="ARBA00023125"/>
    </source>
</evidence>
<keyword evidence="8" id="KW-0862">Zinc</keyword>
<dbReference type="GO" id="GO:0003677">
    <property type="term" value="F:DNA binding"/>
    <property type="evidence" value="ECO:0007669"/>
    <property type="project" value="UniProtKB-KW"/>
</dbReference>
<keyword evidence="5 8" id="KW-0805">Transcription regulation</keyword>
<accession>A0A1Y5F5Y7</accession>
<evidence type="ECO:0000313" key="11">
    <source>
        <dbReference type="Proteomes" id="UP000196531"/>
    </source>
</evidence>
<keyword evidence="8" id="KW-0479">Metal-binding</keyword>
<dbReference type="EMBL" id="MAAO01000006">
    <property type="protein sequence ID" value="OUR96308.1"/>
    <property type="molecule type" value="Genomic_DNA"/>
</dbReference>
<dbReference type="InterPro" id="IPR055173">
    <property type="entry name" value="NrdR-like_N"/>
</dbReference>
<feature type="domain" description="ATP-cone" evidence="9">
    <location>
        <begin position="49"/>
        <end position="139"/>
    </location>
</feature>
<evidence type="ECO:0000256" key="4">
    <source>
        <dbReference type="ARBA" id="ARBA00022840"/>
    </source>
</evidence>
<evidence type="ECO:0000256" key="5">
    <source>
        <dbReference type="ARBA" id="ARBA00023015"/>
    </source>
</evidence>
<protein>
    <recommendedName>
        <fullName evidence="8">Transcriptional repressor NrdR</fullName>
    </recommendedName>
</protein>
<dbReference type="GO" id="GO:0045892">
    <property type="term" value="P:negative regulation of DNA-templated transcription"/>
    <property type="evidence" value="ECO:0007669"/>
    <property type="project" value="UniProtKB-UniRule"/>
</dbReference>
<evidence type="ECO:0000256" key="2">
    <source>
        <dbReference type="ARBA" id="ARBA00022741"/>
    </source>
</evidence>
<proteinExistence type="inferred from homology"/>
<evidence type="ECO:0000256" key="1">
    <source>
        <dbReference type="ARBA" id="ARBA00022491"/>
    </source>
</evidence>
<dbReference type="PANTHER" id="PTHR30455">
    <property type="entry name" value="TRANSCRIPTIONAL REPRESSOR NRDR"/>
    <property type="match status" value="1"/>
</dbReference>
<keyword evidence="6 8" id="KW-0238">DNA-binding</keyword>
<dbReference type="AlphaFoldDB" id="A0A1Y5F5Y7"/>
<reference evidence="11" key="1">
    <citation type="journal article" date="2017" name="Proc. Natl. Acad. Sci. U.S.A.">
        <title>Simulation of Deepwater Horizon oil plume reveals substrate specialization within a complex community of hydrocarbon-degraders.</title>
        <authorList>
            <person name="Hu P."/>
            <person name="Dubinsky E.A."/>
            <person name="Probst A.J."/>
            <person name="Wang J."/>
            <person name="Sieber C.M.K."/>
            <person name="Tom L.M."/>
            <person name="Gardinali P."/>
            <person name="Banfield J.F."/>
            <person name="Atlas R.M."/>
            <person name="Andersen G.L."/>
        </authorList>
    </citation>
    <scope>NUCLEOTIDE SEQUENCE [LARGE SCALE GENOMIC DNA]</scope>
</reference>
<dbReference type="NCBIfam" id="TIGR00244">
    <property type="entry name" value="transcriptional regulator NrdR"/>
    <property type="match status" value="1"/>
</dbReference>
<dbReference type="InterPro" id="IPR005144">
    <property type="entry name" value="ATP-cone_dom"/>
</dbReference>
<evidence type="ECO:0000256" key="3">
    <source>
        <dbReference type="ARBA" id="ARBA00022771"/>
    </source>
</evidence>
<comment type="cofactor">
    <cofactor evidence="8">
        <name>Zn(2+)</name>
        <dbReference type="ChEBI" id="CHEBI:29105"/>
    </cofactor>
    <text evidence="8">Binds 1 zinc ion.</text>
</comment>
<dbReference type="InterPro" id="IPR003796">
    <property type="entry name" value="RNR_NrdR-like"/>
</dbReference>
<keyword evidence="2 8" id="KW-0547">Nucleotide-binding</keyword>
<evidence type="ECO:0000259" key="9">
    <source>
        <dbReference type="PROSITE" id="PS51161"/>
    </source>
</evidence>
<dbReference type="GO" id="GO:0008270">
    <property type="term" value="F:zinc ion binding"/>
    <property type="evidence" value="ECO:0007669"/>
    <property type="project" value="UniProtKB-UniRule"/>
</dbReference>
<dbReference type="GO" id="GO:0005524">
    <property type="term" value="F:ATP binding"/>
    <property type="evidence" value="ECO:0007669"/>
    <property type="project" value="UniProtKB-UniRule"/>
</dbReference>
<dbReference type="Pfam" id="PF03477">
    <property type="entry name" value="ATP-cone"/>
    <property type="match status" value="1"/>
</dbReference>
<dbReference type="PROSITE" id="PS51161">
    <property type="entry name" value="ATP_CONE"/>
    <property type="match status" value="1"/>
</dbReference>
<sequence length="161" mass="18995">MHCPICHANDTKVIDSRLMPEGVSVRRRRKCESCDNRFTTYEKIQIQMPAVVKHDGRRESYNREKILCGLKKACQKRPISTEDLDKLMERVERHMLEHYPKEVKTHIIGELTMKELLYLDPVAYTRFASFYWDYNDIEGFVSSLLKNLTASKGVEREQLQQ</sequence>
<organism evidence="10 11">
    <name type="scientific">Halobacteriovorax marinus</name>
    <dbReference type="NCBI Taxonomy" id="97084"/>
    <lineage>
        <taxon>Bacteria</taxon>
        <taxon>Pseudomonadati</taxon>
        <taxon>Bdellovibrionota</taxon>
        <taxon>Bacteriovoracia</taxon>
        <taxon>Bacteriovoracales</taxon>
        <taxon>Halobacteriovoraceae</taxon>
        <taxon>Halobacteriovorax</taxon>
    </lineage>
</organism>
<keyword evidence="3 8" id="KW-0863">Zinc-finger</keyword>